<protein>
    <submittedName>
        <fullName evidence="2">Uncharacterized protein</fullName>
    </submittedName>
</protein>
<name>A0A150GN92_GONPE</name>
<feature type="region of interest" description="Disordered" evidence="1">
    <location>
        <begin position="97"/>
        <end position="164"/>
    </location>
</feature>
<dbReference type="AlphaFoldDB" id="A0A150GN92"/>
<reference evidence="3" key="1">
    <citation type="journal article" date="2016" name="Nat. Commun.">
        <title>The Gonium pectorale genome demonstrates co-option of cell cycle regulation during the evolution of multicellularity.</title>
        <authorList>
            <person name="Hanschen E.R."/>
            <person name="Marriage T.N."/>
            <person name="Ferris P.J."/>
            <person name="Hamaji T."/>
            <person name="Toyoda A."/>
            <person name="Fujiyama A."/>
            <person name="Neme R."/>
            <person name="Noguchi H."/>
            <person name="Minakuchi Y."/>
            <person name="Suzuki M."/>
            <person name="Kawai-Toyooka H."/>
            <person name="Smith D.R."/>
            <person name="Sparks H."/>
            <person name="Anderson J."/>
            <person name="Bakaric R."/>
            <person name="Luria V."/>
            <person name="Karger A."/>
            <person name="Kirschner M.W."/>
            <person name="Durand P.M."/>
            <person name="Michod R.E."/>
            <person name="Nozaki H."/>
            <person name="Olson B.J."/>
        </authorList>
    </citation>
    <scope>NUCLEOTIDE SEQUENCE [LARGE SCALE GENOMIC DNA]</scope>
    <source>
        <strain evidence="3">NIES-2863</strain>
    </source>
</reference>
<feature type="compositionally biased region" description="Basic and acidic residues" evidence="1">
    <location>
        <begin position="1"/>
        <end position="13"/>
    </location>
</feature>
<comment type="caution">
    <text evidence="2">The sequence shown here is derived from an EMBL/GenBank/DDBJ whole genome shotgun (WGS) entry which is preliminary data.</text>
</comment>
<sequence>MARRNESEEERAARKAAVKAAKAEKRAERQGQGDPAKGQKPCTLCSRPRDLLIRCQVDESGAWHMACGKCWMAASGGEVDGAAGRPHYRYGGLWKNHHKSVSGRNKVPSAARATAGAGRSAAASDETNRRGDCDSNSGQSDSGQGGDGMSGAATSGAAAIGAASREASAGTRALLLREAAECEADDSR</sequence>
<dbReference type="OrthoDB" id="537467at2759"/>
<evidence type="ECO:0000256" key="1">
    <source>
        <dbReference type="SAM" id="MobiDB-lite"/>
    </source>
</evidence>
<feature type="region of interest" description="Disordered" evidence="1">
    <location>
        <begin position="1"/>
        <end position="43"/>
    </location>
</feature>
<gene>
    <name evidence="2" type="ORF">GPECTOR_13g776</name>
</gene>
<dbReference type="STRING" id="33097.A0A150GN92"/>
<accession>A0A150GN92</accession>
<organism evidence="2 3">
    <name type="scientific">Gonium pectorale</name>
    <name type="common">Green alga</name>
    <dbReference type="NCBI Taxonomy" id="33097"/>
    <lineage>
        <taxon>Eukaryota</taxon>
        <taxon>Viridiplantae</taxon>
        <taxon>Chlorophyta</taxon>
        <taxon>core chlorophytes</taxon>
        <taxon>Chlorophyceae</taxon>
        <taxon>CS clade</taxon>
        <taxon>Chlamydomonadales</taxon>
        <taxon>Volvocaceae</taxon>
        <taxon>Gonium</taxon>
    </lineage>
</organism>
<dbReference type="Proteomes" id="UP000075714">
    <property type="component" value="Unassembled WGS sequence"/>
</dbReference>
<proteinExistence type="predicted"/>
<keyword evidence="3" id="KW-1185">Reference proteome</keyword>
<feature type="compositionally biased region" description="Low complexity" evidence="1">
    <location>
        <begin position="109"/>
        <end position="124"/>
    </location>
</feature>
<dbReference type="EMBL" id="LSYV01000014">
    <property type="protein sequence ID" value="KXZ51289.1"/>
    <property type="molecule type" value="Genomic_DNA"/>
</dbReference>
<evidence type="ECO:0000313" key="3">
    <source>
        <dbReference type="Proteomes" id="UP000075714"/>
    </source>
</evidence>
<feature type="compositionally biased region" description="Basic and acidic residues" evidence="1">
    <location>
        <begin position="21"/>
        <end position="31"/>
    </location>
</feature>
<evidence type="ECO:0000313" key="2">
    <source>
        <dbReference type="EMBL" id="KXZ51289.1"/>
    </source>
</evidence>
<feature type="compositionally biased region" description="Low complexity" evidence="1">
    <location>
        <begin position="150"/>
        <end position="164"/>
    </location>
</feature>